<evidence type="ECO:0000313" key="3">
    <source>
        <dbReference type="Proteomes" id="UP000637628"/>
    </source>
</evidence>
<comment type="caution">
    <text evidence="2">The sequence shown here is derived from an EMBL/GenBank/DDBJ whole genome shotgun (WGS) entry which is preliminary data.</text>
</comment>
<sequence>MGFHAPSADDVYRYAFRLDRPDRGLVDRFGWSILVVNDNSAVCREFLARYCADLCVRTADRVRFVFFSDLPEGRFERMAFDAARAGPRATLLGSVLEKVIATDFERDPWRVLRPAALHPLIDISAIRQHVDRQCDQNTAMPGAGEALRFAQRLGIGRHVPCVLVFTDVGSLSMRVLPFAGRTADQVYDHLRGWIDDFYAENRAALARWWSVEEDIERLVGRSEQALHTVRTWNNGRLEAWRNLRRILAARTTLDTDPEAGLRELSIIAADYHVPWQVRSRLQDISAARARRAARAALAEQLDDLGRQTQPEKIRSALRVLDQARSVDLSPQFRALVREALAELTEQPRLIPPRTQLFQWWRTTAQSVLSKAAYRRQRLTWPWDESTTVLAESRHRDRLRLEFATFQEAIGRGRLGDDDAATAVFAALAALYETPADSPAWTAATAAHRESLTTGLRRLAATAPRWLFGLEIRDFLPLGGASDPDTFKAFVASSPRLSAALPPDRVDPAPSAEAHLHHRDRVRDALRTEVGRLPVATGEDDGLRPLLASLHADLTAAARSRAFPGDDTVTVEQADLATVPRLAEALEEYDRAIAGLRFPHERDPVLVPVETALSPAEAAHLRPPAPPAHAGDQLAKVVATAREAHELLPRARRDAQRWRLAGKLTDELSAAMDPAELAAVLPTDPSSISADELASLRRHLPPAADPLLAALTATTPSASTEPAESFDVFLAHHSDDKPAVHELHRQLLSRGLNPWIDVERIRPGQWFQDAIQSGILQSKTATICIGPSGLGRWQAAEINAFLHRCIENGVPVIPVLLPGAEKIPAELVFLQGLHHVRFTTDIHEKTPLDNLIWGITGRRTD</sequence>
<evidence type="ECO:0000259" key="1">
    <source>
        <dbReference type="PROSITE" id="PS50104"/>
    </source>
</evidence>
<accession>A0ABQ3Z3I3</accession>
<dbReference type="EMBL" id="BOML01000043">
    <property type="protein sequence ID" value="GIE04369.1"/>
    <property type="molecule type" value="Genomic_DNA"/>
</dbReference>
<gene>
    <name evidence="2" type="ORF">Adu01nite_57190</name>
</gene>
<protein>
    <recommendedName>
        <fullName evidence="1">TIR domain-containing protein</fullName>
    </recommendedName>
</protein>
<evidence type="ECO:0000313" key="2">
    <source>
        <dbReference type="EMBL" id="GIE04369.1"/>
    </source>
</evidence>
<reference evidence="2 3" key="1">
    <citation type="submission" date="2021-01" db="EMBL/GenBank/DDBJ databases">
        <title>Whole genome shotgun sequence of Actinoplanes durhamensis NBRC 14914.</title>
        <authorList>
            <person name="Komaki H."/>
            <person name="Tamura T."/>
        </authorList>
    </citation>
    <scope>NUCLEOTIDE SEQUENCE [LARGE SCALE GENOMIC DNA]</scope>
    <source>
        <strain evidence="2 3">NBRC 14914</strain>
    </source>
</reference>
<dbReference type="Pfam" id="PF13676">
    <property type="entry name" value="TIR_2"/>
    <property type="match status" value="1"/>
</dbReference>
<dbReference type="InterPro" id="IPR035897">
    <property type="entry name" value="Toll_tir_struct_dom_sf"/>
</dbReference>
<name>A0ABQ3Z3I3_9ACTN</name>
<dbReference type="Gene3D" id="3.40.50.10140">
    <property type="entry name" value="Toll/interleukin-1 receptor homology (TIR) domain"/>
    <property type="match status" value="1"/>
</dbReference>
<dbReference type="RefSeq" id="WP_203731026.1">
    <property type="nucleotide sequence ID" value="NZ_BAAATX010000016.1"/>
</dbReference>
<dbReference type="InterPro" id="IPR000157">
    <property type="entry name" value="TIR_dom"/>
</dbReference>
<keyword evidence="3" id="KW-1185">Reference proteome</keyword>
<dbReference type="Proteomes" id="UP000637628">
    <property type="component" value="Unassembled WGS sequence"/>
</dbReference>
<dbReference type="PROSITE" id="PS50104">
    <property type="entry name" value="TIR"/>
    <property type="match status" value="1"/>
</dbReference>
<organism evidence="2 3">
    <name type="scientific">Paractinoplanes durhamensis</name>
    <dbReference type="NCBI Taxonomy" id="113563"/>
    <lineage>
        <taxon>Bacteria</taxon>
        <taxon>Bacillati</taxon>
        <taxon>Actinomycetota</taxon>
        <taxon>Actinomycetes</taxon>
        <taxon>Micromonosporales</taxon>
        <taxon>Micromonosporaceae</taxon>
        <taxon>Paractinoplanes</taxon>
    </lineage>
</organism>
<proteinExistence type="predicted"/>
<feature type="domain" description="TIR" evidence="1">
    <location>
        <begin position="723"/>
        <end position="845"/>
    </location>
</feature>
<dbReference type="SUPFAM" id="SSF52200">
    <property type="entry name" value="Toll/Interleukin receptor TIR domain"/>
    <property type="match status" value="1"/>
</dbReference>